<evidence type="ECO:0000313" key="4">
    <source>
        <dbReference type="Proteomes" id="UP000660381"/>
    </source>
</evidence>
<organism evidence="3 4">
    <name type="scientific">Anabaena catenula FACHB-362</name>
    <dbReference type="NCBI Taxonomy" id="2692877"/>
    <lineage>
        <taxon>Bacteria</taxon>
        <taxon>Bacillati</taxon>
        <taxon>Cyanobacteriota</taxon>
        <taxon>Cyanophyceae</taxon>
        <taxon>Nostocales</taxon>
        <taxon>Nostocaceae</taxon>
        <taxon>Anabaena</taxon>
    </lineage>
</organism>
<keyword evidence="4" id="KW-1185">Reference proteome</keyword>
<keyword evidence="2" id="KW-0964">Secreted</keyword>
<reference evidence="3 4" key="1">
    <citation type="journal article" date="2020" name="ISME J.">
        <title>Comparative genomics reveals insights into cyanobacterial evolution and habitat adaptation.</title>
        <authorList>
            <person name="Chen M.Y."/>
            <person name="Teng W.K."/>
            <person name="Zhao L."/>
            <person name="Hu C.X."/>
            <person name="Zhou Y.K."/>
            <person name="Han B.P."/>
            <person name="Song L.R."/>
            <person name="Shu W.S."/>
        </authorList>
    </citation>
    <scope>NUCLEOTIDE SEQUENCE [LARGE SCALE GENOMIC DNA]</scope>
    <source>
        <strain evidence="3 4">FACHB-362</strain>
    </source>
</reference>
<dbReference type="PANTHER" id="PTHR38340">
    <property type="entry name" value="S-LAYER PROTEIN"/>
    <property type="match status" value="1"/>
</dbReference>
<dbReference type="InterPro" id="IPR050557">
    <property type="entry name" value="RTX_toxin/Mannuronan_C5-epim"/>
</dbReference>
<protein>
    <submittedName>
        <fullName evidence="3">Uncharacterized protein</fullName>
    </submittedName>
</protein>
<dbReference type="InterPro" id="IPR001343">
    <property type="entry name" value="Hemolysn_Ca-bd"/>
</dbReference>
<dbReference type="PROSITE" id="PS00330">
    <property type="entry name" value="HEMOLYSIN_CALCIUM"/>
    <property type="match status" value="5"/>
</dbReference>
<dbReference type="PRINTS" id="PR00313">
    <property type="entry name" value="CABNDNGRPT"/>
</dbReference>
<gene>
    <name evidence="3" type="ORF">H6G68_07620</name>
</gene>
<dbReference type="Proteomes" id="UP000660381">
    <property type="component" value="Unassembled WGS sequence"/>
</dbReference>
<dbReference type="EMBL" id="JACJTQ010000007">
    <property type="protein sequence ID" value="MBD2691626.1"/>
    <property type="molecule type" value="Genomic_DNA"/>
</dbReference>
<dbReference type="NCBIfam" id="NF041519">
    <property type="entry name" value="bluetail"/>
    <property type="match status" value="1"/>
</dbReference>
<dbReference type="SUPFAM" id="SSF51120">
    <property type="entry name" value="beta-Roll"/>
    <property type="match status" value="4"/>
</dbReference>
<name>A0ABR8IZX1_9NOST</name>
<dbReference type="Pfam" id="PF00353">
    <property type="entry name" value="HemolysinCabind"/>
    <property type="match status" value="7"/>
</dbReference>
<sequence>MAIIGDSTNNFLVGTDVNDEIFGLEGNDTILSSLGNDTLDGGLGTDTADYSNLNQSITLLPTGILKKSGGSTDQLVKIEKIIANSSVGNNTIDTSSAGAGVSINVNLGTQSLTVNGVPGVGSFTVVNFDDVKGTNANDTITGDSQNNQLFGNGGNDYLDGGLGNDTMNGGLGNDIYVVDSIGDVVKETSTLAAEIDDVYSSISYTLGANVENLTLIGTVAINGTGNALNNSLRGNTANNTLNGGDGNDVFFSLAGDDIIHAGNGDDKAFGGTGNDTIKGEVGNDVLYGEDGNDTLDGGAGNDFLDGGLGNDTMNGGLGDDIYVVDSIGDVVKETSTLATEIDQVQSSVSYTLGANVENLTLIGTGNINGTGNSLNNSITGNASNNTLNGLDGDDVFFSLAGDDIINAGNGNDKAFGGTGNDTIKGEVGNDVLYGEDGNDTISGGDGNDFLDGGAANDTLSGGAGGDNLTGGLGADRFVYPDLKNSLLAALDRIIDFNPSQGDRIVVNSLPTALFNAGVFSTANYSTLSAAAIAAYQDANPNIAGTQSLAAKQSVFFGWNGGTYLSVNDSLAAFNSSSDLLINLTGITGTVATGLLTTNNYFSV</sequence>
<accession>A0ABR8IZX1</accession>
<dbReference type="InterPro" id="IPR018511">
    <property type="entry name" value="Hemolysin-typ_Ca-bd_CS"/>
</dbReference>
<evidence type="ECO:0000256" key="2">
    <source>
        <dbReference type="ARBA" id="ARBA00022525"/>
    </source>
</evidence>
<proteinExistence type="predicted"/>
<dbReference type="RefSeq" id="WP_190906084.1">
    <property type="nucleotide sequence ID" value="NZ_JACJTQ010000007.1"/>
</dbReference>
<evidence type="ECO:0000313" key="3">
    <source>
        <dbReference type="EMBL" id="MBD2691626.1"/>
    </source>
</evidence>
<dbReference type="InterPro" id="IPR011049">
    <property type="entry name" value="Serralysin-like_metalloprot_C"/>
</dbReference>
<comment type="subcellular location">
    <subcellularLocation>
        <location evidence="1">Secreted</location>
    </subcellularLocation>
</comment>
<dbReference type="Gene3D" id="2.150.10.10">
    <property type="entry name" value="Serralysin-like metalloprotease, C-terminal"/>
    <property type="match status" value="4"/>
</dbReference>
<dbReference type="InterPro" id="IPR048165">
    <property type="entry name" value="Bluetail_dom"/>
</dbReference>
<comment type="caution">
    <text evidence="3">The sequence shown here is derived from an EMBL/GenBank/DDBJ whole genome shotgun (WGS) entry which is preliminary data.</text>
</comment>
<evidence type="ECO:0000256" key="1">
    <source>
        <dbReference type="ARBA" id="ARBA00004613"/>
    </source>
</evidence>
<dbReference type="PANTHER" id="PTHR38340:SF1">
    <property type="entry name" value="S-LAYER PROTEIN"/>
    <property type="match status" value="1"/>
</dbReference>